<dbReference type="EMBL" id="SRLO01000098">
    <property type="protein sequence ID" value="TNN75867.1"/>
    <property type="molecule type" value="Genomic_DNA"/>
</dbReference>
<protein>
    <submittedName>
        <fullName evidence="2">Uncharacterized protein</fullName>
    </submittedName>
</protein>
<feature type="compositionally biased region" description="Basic and acidic residues" evidence="1">
    <location>
        <begin position="23"/>
        <end position="38"/>
    </location>
</feature>
<reference evidence="2 3" key="1">
    <citation type="submission" date="2019-03" db="EMBL/GenBank/DDBJ databases">
        <title>First draft genome of Liparis tanakae, snailfish: a comprehensive survey of snailfish specific genes.</title>
        <authorList>
            <person name="Kim W."/>
            <person name="Song I."/>
            <person name="Jeong J.-H."/>
            <person name="Kim D."/>
            <person name="Kim S."/>
            <person name="Ryu S."/>
            <person name="Song J.Y."/>
            <person name="Lee S.K."/>
        </authorList>
    </citation>
    <scope>NUCLEOTIDE SEQUENCE [LARGE SCALE GENOMIC DNA]</scope>
    <source>
        <tissue evidence="2">Muscle</tissue>
    </source>
</reference>
<feature type="region of interest" description="Disordered" evidence="1">
    <location>
        <begin position="16"/>
        <end position="80"/>
    </location>
</feature>
<organism evidence="2 3">
    <name type="scientific">Liparis tanakae</name>
    <name type="common">Tanaka's snailfish</name>
    <dbReference type="NCBI Taxonomy" id="230148"/>
    <lineage>
        <taxon>Eukaryota</taxon>
        <taxon>Metazoa</taxon>
        <taxon>Chordata</taxon>
        <taxon>Craniata</taxon>
        <taxon>Vertebrata</taxon>
        <taxon>Euteleostomi</taxon>
        <taxon>Actinopterygii</taxon>
        <taxon>Neopterygii</taxon>
        <taxon>Teleostei</taxon>
        <taxon>Neoteleostei</taxon>
        <taxon>Acanthomorphata</taxon>
        <taxon>Eupercaria</taxon>
        <taxon>Perciformes</taxon>
        <taxon>Cottioidei</taxon>
        <taxon>Cottales</taxon>
        <taxon>Liparidae</taxon>
        <taxon>Liparis</taxon>
    </lineage>
</organism>
<evidence type="ECO:0000313" key="2">
    <source>
        <dbReference type="EMBL" id="TNN75867.1"/>
    </source>
</evidence>
<dbReference type="AlphaFoldDB" id="A0A4Z2ID86"/>
<gene>
    <name evidence="2" type="ORF">EYF80_013837</name>
</gene>
<keyword evidence="3" id="KW-1185">Reference proteome</keyword>
<proteinExistence type="predicted"/>
<name>A0A4Z2ID86_9TELE</name>
<sequence length="87" mass="9407">MCVCAERSVGELRYPGNASVQREGTEKASAADRRDRSVRAGGKALQRARLQPAPTRSQQQLDPRSVPEERGDVIGPPVSGDDVIVCF</sequence>
<accession>A0A4Z2ID86</accession>
<evidence type="ECO:0000256" key="1">
    <source>
        <dbReference type="SAM" id="MobiDB-lite"/>
    </source>
</evidence>
<evidence type="ECO:0000313" key="3">
    <source>
        <dbReference type="Proteomes" id="UP000314294"/>
    </source>
</evidence>
<dbReference type="Proteomes" id="UP000314294">
    <property type="component" value="Unassembled WGS sequence"/>
</dbReference>
<comment type="caution">
    <text evidence="2">The sequence shown here is derived from an EMBL/GenBank/DDBJ whole genome shotgun (WGS) entry which is preliminary data.</text>
</comment>